<sequence>MNLITCLNITLLNKIWRSVLTIIILGIWHSIVRAIKKSNYLYCNALSNKFQTEWNVAKINSNESKLLPLRKLLLREILFYIVCAGGSDIDRRR</sequence>
<keyword evidence="1" id="KW-0472">Membrane</keyword>
<evidence type="ECO:0000313" key="3">
    <source>
        <dbReference type="Proteomes" id="UP000615446"/>
    </source>
</evidence>
<feature type="transmembrane region" description="Helical" evidence="1">
    <location>
        <begin position="15"/>
        <end position="32"/>
    </location>
</feature>
<accession>A0A8H3LYT2</accession>
<gene>
    <name evidence="2" type="ORF">RCL2_002225000</name>
</gene>
<protein>
    <submittedName>
        <fullName evidence="2">Uncharacterized protein</fullName>
    </submittedName>
</protein>
<reference evidence="2" key="1">
    <citation type="submission" date="2019-10" db="EMBL/GenBank/DDBJ databases">
        <title>Conservation and host-specific expression of non-tandemly repeated heterogenous ribosome RNA gene in arbuscular mycorrhizal fungi.</title>
        <authorList>
            <person name="Maeda T."/>
            <person name="Kobayashi Y."/>
            <person name="Nakagawa T."/>
            <person name="Ezawa T."/>
            <person name="Yamaguchi K."/>
            <person name="Bino T."/>
            <person name="Nishimoto Y."/>
            <person name="Shigenobu S."/>
            <person name="Kawaguchi M."/>
        </authorList>
    </citation>
    <scope>NUCLEOTIDE SEQUENCE</scope>
    <source>
        <strain evidence="2">HR1</strain>
    </source>
</reference>
<evidence type="ECO:0000313" key="2">
    <source>
        <dbReference type="EMBL" id="GES95589.1"/>
    </source>
</evidence>
<keyword evidence="1" id="KW-0812">Transmembrane</keyword>
<organism evidence="2 3">
    <name type="scientific">Rhizophagus clarus</name>
    <dbReference type="NCBI Taxonomy" id="94130"/>
    <lineage>
        <taxon>Eukaryota</taxon>
        <taxon>Fungi</taxon>
        <taxon>Fungi incertae sedis</taxon>
        <taxon>Mucoromycota</taxon>
        <taxon>Glomeromycotina</taxon>
        <taxon>Glomeromycetes</taxon>
        <taxon>Glomerales</taxon>
        <taxon>Glomeraceae</taxon>
        <taxon>Rhizophagus</taxon>
    </lineage>
</organism>
<name>A0A8H3LYT2_9GLOM</name>
<dbReference type="EMBL" id="BLAL01000242">
    <property type="protein sequence ID" value="GES95589.1"/>
    <property type="molecule type" value="Genomic_DNA"/>
</dbReference>
<keyword evidence="1" id="KW-1133">Transmembrane helix</keyword>
<proteinExistence type="predicted"/>
<dbReference type="AlphaFoldDB" id="A0A8H3LYT2"/>
<comment type="caution">
    <text evidence="2">The sequence shown here is derived from an EMBL/GenBank/DDBJ whole genome shotgun (WGS) entry which is preliminary data.</text>
</comment>
<evidence type="ECO:0000256" key="1">
    <source>
        <dbReference type="SAM" id="Phobius"/>
    </source>
</evidence>
<dbReference type="Proteomes" id="UP000615446">
    <property type="component" value="Unassembled WGS sequence"/>
</dbReference>